<name>A0A2A4FVK4_9SPHN</name>
<dbReference type="Pfam" id="PF07589">
    <property type="entry name" value="PEP-CTERM"/>
    <property type="match status" value="1"/>
</dbReference>
<dbReference type="OrthoDB" id="7874461at2"/>
<dbReference type="AlphaFoldDB" id="A0A2A4FVK4"/>
<gene>
    <name evidence="2" type="ORF">COO09_14090</name>
</gene>
<proteinExistence type="predicted"/>
<reference evidence="2 3" key="1">
    <citation type="submission" date="2017-09" db="EMBL/GenBank/DDBJ databases">
        <title>The Catabolism of 3,6-Dichlorosalicylic acid is Initiated by the Cytochrome P450 Monooxygenase DsmABC in Rhizorhabdus dicambivorans Ndbn-20.</title>
        <authorList>
            <person name="Na L."/>
        </authorList>
    </citation>
    <scope>NUCLEOTIDE SEQUENCE [LARGE SCALE GENOMIC DNA]</scope>
    <source>
        <strain evidence="2 3">Ndbn-20m</strain>
    </source>
</reference>
<dbReference type="EMBL" id="NWUF01000013">
    <property type="protein sequence ID" value="PCE41702.1"/>
    <property type="molecule type" value="Genomic_DNA"/>
</dbReference>
<evidence type="ECO:0000313" key="2">
    <source>
        <dbReference type="EMBL" id="PCE41702.1"/>
    </source>
</evidence>
<dbReference type="NCBIfam" id="NF035944">
    <property type="entry name" value="PEPxxWA-CTERM"/>
    <property type="match status" value="1"/>
</dbReference>
<protein>
    <submittedName>
        <fullName evidence="2">PEP-CTERM sorting domain-containing protein</fullName>
    </submittedName>
</protein>
<dbReference type="NCBIfam" id="TIGR02595">
    <property type="entry name" value="PEP_CTERM"/>
    <property type="match status" value="1"/>
</dbReference>
<comment type="caution">
    <text evidence="2">The sequence shown here is derived from an EMBL/GenBank/DDBJ whole genome shotgun (WGS) entry which is preliminary data.</text>
</comment>
<dbReference type="InterPro" id="IPR013424">
    <property type="entry name" value="Ice-binding_C"/>
</dbReference>
<dbReference type="Proteomes" id="UP000218934">
    <property type="component" value="Unassembled WGS sequence"/>
</dbReference>
<organism evidence="2 3">
    <name type="scientific">Rhizorhabdus dicambivorans</name>
    <dbReference type="NCBI Taxonomy" id="1850238"/>
    <lineage>
        <taxon>Bacteria</taxon>
        <taxon>Pseudomonadati</taxon>
        <taxon>Pseudomonadota</taxon>
        <taxon>Alphaproteobacteria</taxon>
        <taxon>Sphingomonadales</taxon>
        <taxon>Sphingomonadaceae</taxon>
        <taxon>Rhizorhabdus</taxon>
    </lineage>
</organism>
<sequence length="185" mass="19937">MTIGETYHLSFYWAAAQQAGLNGNTKEAWVICIGTCAYTTPNPGVLEGLTYFNADPGDMDPSYGDDTNNLGNYDPNLVLNGTDKLFKTAVVTNPEHGFTPWMFESFSFTATSTTATLSLLAYGTPQGQPPFSLIDGISIDTVVPAPVPEPTTWAMMLIGFGIIGGVMRTRRRSTNGRHALGSQML</sequence>
<accession>A0A2A4FVK4</accession>
<dbReference type="KEGG" id="rdi:CMV14_09165"/>
<feature type="domain" description="Ice-binding protein C-terminal" evidence="1">
    <location>
        <begin position="146"/>
        <end position="171"/>
    </location>
</feature>
<evidence type="ECO:0000259" key="1">
    <source>
        <dbReference type="Pfam" id="PF07589"/>
    </source>
</evidence>
<keyword evidence="3" id="KW-1185">Reference proteome</keyword>
<evidence type="ECO:0000313" key="3">
    <source>
        <dbReference type="Proteomes" id="UP000218934"/>
    </source>
</evidence>